<dbReference type="GeneID" id="28727694"/>
<evidence type="ECO:0000259" key="6">
    <source>
        <dbReference type="PROSITE" id="PS50102"/>
    </source>
</evidence>
<keyword evidence="8" id="KW-1185">Reference proteome</keyword>
<evidence type="ECO:0000256" key="3">
    <source>
        <dbReference type="ARBA" id="ARBA00023242"/>
    </source>
</evidence>
<keyword evidence="3" id="KW-0539">Nucleus</keyword>
<dbReference type="AlphaFoldDB" id="A0A0M8MLT2"/>
<dbReference type="PROSITE" id="PS50102">
    <property type="entry name" value="RRM"/>
    <property type="match status" value="1"/>
</dbReference>
<organism evidence="7 8">
    <name type="scientific">Malassezia pachydermatis</name>
    <dbReference type="NCBI Taxonomy" id="77020"/>
    <lineage>
        <taxon>Eukaryota</taxon>
        <taxon>Fungi</taxon>
        <taxon>Dikarya</taxon>
        <taxon>Basidiomycota</taxon>
        <taxon>Ustilaginomycotina</taxon>
        <taxon>Malasseziomycetes</taxon>
        <taxon>Malasseziales</taxon>
        <taxon>Malasseziaceae</taxon>
        <taxon>Malassezia</taxon>
    </lineage>
</organism>
<dbReference type="EMBL" id="LGAV01000009">
    <property type="protein sequence ID" value="KOS12697.1"/>
    <property type="molecule type" value="Genomic_DNA"/>
</dbReference>
<dbReference type="OrthoDB" id="21467at2759"/>
<dbReference type="RefSeq" id="XP_017990329.1">
    <property type="nucleotide sequence ID" value="XM_018135819.1"/>
</dbReference>
<evidence type="ECO:0000256" key="1">
    <source>
        <dbReference type="ARBA" id="ARBA00004604"/>
    </source>
</evidence>
<proteinExistence type="predicted"/>
<reference evidence="7 8" key="1">
    <citation type="submission" date="2015-07" db="EMBL/GenBank/DDBJ databases">
        <title>Draft Genome Sequence of Malassezia furfur CBS1878 and Malassezia pachydermatis CBS1879.</title>
        <authorList>
            <person name="Triana S."/>
            <person name="Ohm R."/>
            <person name="Gonzalez A."/>
            <person name="DeCock H."/>
            <person name="Restrepo S."/>
            <person name="Celis A."/>
        </authorList>
    </citation>
    <scope>NUCLEOTIDE SEQUENCE [LARGE SCALE GENOMIC DNA]</scope>
    <source>
        <strain evidence="7 8">CBS 1879</strain>
    </source>
</reference>
<protein>
    <submittedName>
        <fullName evidence="7">Nop15-protein involved in 60s ribosomal subunit biogenesis</fullName>
    </submittedName>
</protein>
<dbReference type="Gene3D" id="3.30.70.330">
    <property type="match status" value="1"/>
</dbReference>
<comment type="subcellular location">
    <subcellularLocation>
        <location evidence="1">Nucleus</location>
        <location evidence="1">Nucleolus</location>
    </subcellularLocation>
</comment>
<dbReference type="PANTHER" id="PTHR46754">
    <property type="entry name" value="MKI67 FHA DOMAIN-INTERACTING NUCLEOLAR PHOSPHOPROTEIN"/>
    <property type="match status" value="1"/>
</dbReference>
<dbReference type="Pfam" id="PF00076">
    <property type="entry name" value="RRM_1"/>
    <property type="match status" value="1"/>
</dbReference>
<feature type="compositionally biased region" description="Acidic residues" evidence="5">
    <location>
        <begin position="89"/>
        <end position="127"/>
    </location>
</feature>
<dbReference type="InterPro" id="IPR012677">
    <property type="entry name" value="Nucleotide-bd_a/b_plait_sf"/>
</dbReference>
<evidence type="ECO:0000256" key="4">
    <source>
        <dbReference type="PROSITE-ProRule" id="PRU00176"/>
    </source>
</evidence>
<dbReference type="InterPro" id="IPR035979">
    <property type="entry name" value="RBD_domain_sf"/>
</dbReference>
<evidence type="ECO:0000313" key="8">
    <source>
        <dbReference type="Proteomes" id="UP000037751"/>
    </source>
</evidence>
<keyword evidence="2 4" id="KW-0694">RNA-binding</keyword>
<dbReference type="CDD" id="cd12307">
    <property type="entry name" value="RRM_NIFK_like"/>
    <property type="match status" value="1"/>
</dbReference>
<dbReference type="SUPFAM" id="SSF54928">
    <property type="entry name" value="RNA-binding domain, RBD"/>
    <property type="match status" value="1"/>
</dbReference>
<evidence type="ECO:0000313" key="7">
    <source>
        <dbReference type="EMBL" id="KOS12697.1"/>
    </source>
</evidence>
<feature type="region of interest" description="Disordered" evidence="5">
    <location>
        <begin position="27"/>
        <end position="127"/>
    </location>
</feature>
<dbReference type="VEuPathDB" id="FungiDB:Malapachy_1314"/>
<dbReference type="GO" id="GO:0005730">
    <property type="term" value="C:nucleolus"/>
    <property type="evidence" value="ECO:0007669"/>
    <property type="project" value="UniProtKB-SubCell"/>
</dbReference>
<evidence type="ECO:0000256" key="2">
    <source>
        <dbReference type="ARBA" id="ARBA00022884"/>
    </source>
</evidence>
<dbReference type="GO" id="GO:0003723">
    <property type="term" value="F:RNA binding"/>
    <property type="evidence" value="ECO:0007669"/>
    <property type="project" value="UniProtKB-UniRule"/>
</dbReference>
<sequence length="322" mass="36517">MVREGNVKRKATTRAPVAVPTGIKLKSKTVKEDPVKLTKKKSTKEDVSAAPVKKKTKSVRISENPSVVKIPARKTSTKKSKVVPLATTVEDEDEDEGDEDEIALVDEDDDSEELEGFPPMDSEDEDEEDDALAMRAAPTVSEVVRLPSSRDDVAVRQRLEKAKQKQAQNKDKEEVGVVYIGRLPHGFFEDQLKAYFEQFGDINRLRLSRNKKTGHSRHYGFMEFASADVAEIVVDTMNNYLLNGHLLQMSMIPPEKVDPNLWVGANRKFRRVPTDRIERVRRSKSRSAEARAKVNQKLLQRQKKRRAALERAGIEYDFPGYQ</sequence>
<name>A0A0M8MLT2_9BASI</name>
<comment type="caution">
    <text evidence="7">The sequence shown here is derived from an EMBL/GenBank/DDBJ whole genome shotgun (WGS) entry which is preliminary data.</text>
</comment>
<feature type="compositionally biased region" description="Basic residues" evidence="5">
    <location>
        <begin position="71"/>
        <end position="81"/>
    </location>
</feature>
<accession>A0A0M8MLT2</accession>
<feature type="region of interest" description="Disordered" evidence="5">
    <location>
        <begin position="278"/>
        <end position="302"/>
    </location>
</feature>
<feature type="region of interest" description="Disordered" evidence="5">
    <location>
        <begin position="1"/>
        <end position="20"/>
    </location>
</feature>
<feature type="compositionally biased region" description="Basic and acidic residues" evidence="5">
    <location>
        <begin position="278"/>
        <end position="292"/>
    </location>
</feature>
<dbReference type="InterPro" id="IPR000504">
    <property type="entry name" value="RRM_dom"/>
</dbReference>
<evidence type="ECO:0000256" key="5">
    <source>
        <dbReference type="SAM" id="MobiDB-lite"/>
    </source>
</evidence>
<dbReference type="SMART" id="SM00360">
    <property type="entry name" value="RRM"/>
    <property type="match status" value="1"/>
</dbReference>
<dbReference type="STRING" id="77020.A0A0M8MLT2"/>
<dbReference type="Proteomes" id="UP000037751">
    <property type="component" value="Unassembled WGS sequence"/>
</dbReference>
<feature type="domain" description="RRM" evidence="6">
    <location>
        <begin position="176"/>
        <end position="254"/>
    </location>
</feature>
<gene>
    <name evidence="7" type="ORF">Malapachy_1314</name>
</gene>